<keyword evidence="1" id="KW-0732">Signal</keyword>
<dbReference type="Proteomes" id="UP000034789">
    <property type="component" value="Unassembled WGS sequence"/>
</dbReference>
<name>A0A0G2BJA0_9BACT</name>
<protein>
    <submittedName>
        <fullName evidence="2">Uncharacterized protein</fullName>
    </submittedName>
</protein>
<evidence type="ECO:0000313" key="3">
    <source>
        <dbReference type="Proteomes" id="UP000034789"/>
    </source>
</evidence>
<sequence length="81" mass="8589">MEENMQRFLIAAIAMSAIALVAAPASGVSFAGTAFAAQKAAKGTLSAEEKRYRKAIAKGRSECFARLKAAGVKKKIRAQRC</sequence>
<accession>A0A0G2BJA0</accession>
<reference evidence="2 3" key="1">
    <citation type="journal article" date="2015" name="Nature">
        <title>rRNA introns, odd ribosomes, and small enigmatic genomes across a large radiation of phyla.</title>
        <authorList>
            <person name="Brown C.T."/>
            <person name="Hug L.A."/>
            <person name="Thomas B.C."/>
            <person name="Sharon I."/>
            <person name="Castelle C.J."/>
            <person name="Singh A."/>
            <person name="Wilkins M.J."/>
            <person name="Williams K.H."/>
            <person name="Banfield J.F."/>
        </authorList>
    </citation>
    <scope>NUCLEOTIDE SEQUENCE [LARGE SCALE GENOMIC DNA]</scope>
</reference>
<dbReference type="AlphaFoldDB" id="A0A0G2BJA0"/>
<comment type="caution">
    <text evidence="2">The sequence shown here is derived from an EMBL/GenBank/DDBJ whole genome shotgun (WGS) entry which is preliminary data.</text>
</comment>
<feature type="signal peptide" evidence="1">
    <location>
        <begin position="1"/>
        <end position="31"/>
    </location>
</feature>
<dbReference type="EMBL" id="LCSD01000037">
    <property type="protein sequence ID" value="KKW45839.1"/>
    <property type="molecule type" value="Genomic_DNA"/>
</dbReference>
<proteinExistence type="predicted"/>
<evidence type="ECO:0000313" key="2">
    <source>
        <dbReference type="EMBL" id="KKW45839.1"/>
    </source>
</evidence>
<gene>
    <name evidence="2" type="ORF">UY98_C0037G0010</name>
</gene>
<evidence type="ECO:0000256" key="1">
    <source>
        <dbReference type="SAM" id="SignalP"/>
    </source>
</evidence>
<feature type="chain" id="PRO_5002542627" evidence="1">
    <location>
        <begin position="32"/>
        <end position="81"/>
    </location>
</feature>
<organism evidence="2 3">
    <name type="scientific">Candidatus Kaiserbacteria bacterium GW2011_GWA2_58_9</name>
    <dbReference type="NCBI Taxonomy" id="1618672"/>
    <lineage>
        <taxon>Bacteria</taxon>
        <taxon>Candidatus Kaiseribacteriota</taxon>
    </lineage>
</organism>